<evidence type="ECO:0000313" key="2">
    <source>
        <dbReference type="EMBL" id="KAK8961284.1"/>
    </source>
</evidence>
<reference evidence="2 3" key="1">
    <citation type="journal article" date="2022" name="Nat. Plants">
        <title>Genomes of leafy and leafless Platanthera orchids illuminate the evolution of mycoheterotrophy.</title>
        <authorList>
            <person name="Li M.H."/>
            <person name="Liu K.W."/>
            <person name="Li Z."/>
            <person name="Lu H.C."/>
            <person name="Ye Q.L."/>
            <person name="Zhang D."/>
            <person name="Wang J.Y."/>
            <person name="Li Y.F."/>
            <person name="Zhong Z.M."/>
            <person name="Liu X."/>
            <person name="Yu X."/>
            <person name="Liu D.K."/>
            <person name="Tu X.D."/>
            <person name="Liu B."/>
            <person name="Hao Y."/>
            <person name="Liao X.Y."/>
            <person name="Jiang Y.T."/>
            <person name="Sun W.H."/>
            <person name="Chen J."/>
            <person name="Chen Y.Q."/>
            <person name="Ai Y."/>
            <person name="Zhai J.W."/>
            <person name="Wu S.S."/>
            <person name="Zhou Z."/>
            <person name="Hsiao Y.Y."/>
            <person name="Wu W.L."/>
            <person name="Chen Y.Y."/>
            <person name="Lin Y.F."/>
            <person name="Hsu J.L."/>
            <person name="Li C.Y."/>
            <person name="Wang Z.W."/>
            <person name="Zhao X."/>
            <person name="Zhong W.Y."/>
            <person name="Ma X.K."/>
            <person name="Ma L."/>
            <person name="Huang J."/>
            <person name="Chen G.Z."/>
            <person name="Huang M.Z."/>
            <person name="Huang L."/>
            <person name="Peng D.H."/>
            <person name="Luo Y.B."/>
            <person name="Zou S.Q."/>
            <person name="Chen S.P."/>
            <person name="Lan S."/>
            <person name="Tsai W.C."/>
            <person name="Van de Peer Y."/>
            <person name="Liu Z.J."/>
        </authorList>
    </citation>
    <scope>NUCLEOTIDE SEQUENCE [LARGE SCALE GENOMIC DNA]</scope>
    <source>
        <strain evidence="2">Lor288</strain>
    </source>
</reference>
<name>A0ABR2MC45_9ASPA</name>
<dbReference type="EMBL" id="JBBWWR010000009">
    <property type="protein sequence ID" value="KAK8961284.1"/>
    <property type="molecule type" value="Genomic_DNA"/>
</dbReference>
<evidence type="ECO:0000313" key="3">
    <source>
        <dbReference type="Proteomes" id="UP001412067"/>
    </source>
</evidence>
<feature type="region of interest" description="Disordered" evidence="1">
    <location>
        <begin position="12"/>
        <end position="32"/>
    </location>
</feature>
<gene>
    <name evidence="2" type="primary">WRKY4</name>
    <name evidence="2" type="ORF">KSP40_PGU010959</name>
</gene>
<evidence type="ECO:0000256" key="1">
    <source>
        <dbReference type="SAM" id="MobiDB-lite"/>
    </source>
</evidence>
<organism evidence="2 3">
    <name type="scientific">Platanthera guangdongensis</name>
    <dbReference type="NCBI Taxonomy" id="2320717"/>
    <lineage>
        <taxon>Eukaryota</taxon>
        <taxon>Viridiplantae</taxon>
        <taxon>Streptophyta</taxon>
        <taxon>Embryophyta</taxon>
        <taxon>Tracheophyta</taxon>
        <taxon>Spermatophyta</taxon>
        <taxon>Magnoliopsida</taxon>
        <taxon>Liliopsida</taxon>
        <taxon>Asparagales</taxon>
        <taxon>Orchidaceae</taxon>
        <taxon>Orchidoideae</taxon>
        <taxon>Orchideae</taxon>
        <taxon>Orchidinae</taxon>
        <taxon>Platanthera</taxon>
    </lineage>
</organism>
<sequence>MLQLKTEKKLLRLTSTRDSNSPANYNPMAEGGGGRGFAASALSAAEGVKRPSISLPPRSTVESLFRSGVAEASPGPMTLVSSFFAEDAESECRSFSQLLAGAMSSPAAMTAPRRFLAEWVDTSAARAEVETKPNDTRRGGACLNLGHSRPMNLLAAQSPFFTVPAGLSPGGFLDSPAIFSSNLKNAHHARPLLCIRQSSPEIVTTPSKFSTRSPPPLSLAHPFGLTLPSTLKGRIFACSSTE</sequence>
<comment type="caution">
    <text evidence="2">The sequence shown here is derived from an EMBL/GenBank/DDBJ whole genome shotgun (WGS) entry which is preliminary data.</text>
</comment>
<keyword evidence="3" id="KW-1185">Reference proteome</keyword>
<dbReference type="Proteomes" id="UP001412067">
    <property type="component" value="Unassembled WGS sequence"/>
</dbReference>
<feature type="compositionally biased region" description="Polar residues" evidence="1">
    <location>
        <begin position="13"/>
        <end position="24"/>
    </location>
</feature>
<proteinExistence type="predicted"/>
<accession>A0ABR2MC45</accession>
<protein>
    <submittedName>
        <fullName evidence="2">WRKY transcription factor 4</fullName>
    </submittedName>
</protein>